<reference evidence="2 3" key="1">
    <citation type="journal article" date="2011" name="Vet. Res.">
        <title>Genome sequence of Helicobacter suis supports its role in gastric pathology.</title>
        <authorList>
            <person name="Vermoote M."/>
            <person name="Vandekerckhove T.T."/>
            <person name="Flahou B."/>
            <person name="Pasmans F."/>
            <person name="Smet A."/>
            <person name="De Groote D."/>
            <person name="Van Criekinge W."/>
            <person name="Ducatelle R."/>
            <person name="Haesebrouck F."/>
        </authorList>
    </citation>
    <scope>NUCLEOTIDE SEQUENCE [LARGE SCALE GENOMIC DNA]</scope>
    <source>
        <strain evidence="2 3">HS5</strain>
    </source>
</reference>
<protein>
    <recommendedName>
        <fullName evidence="1">AMIN domain-containing protein</fullName>
    </recommendedName>
</protein>
<accession>E7G4Y3</accession>
<dbReference type="Gene3D" id="2.60.40.3500">
    <property type="match status" value="1"/>
</dbReference>
<dbReference type="AlphaFoldDB" id="E7G4Y3"/>
<feature type="domain" description="AMIN" evidence="1">
    <location>
        <begin position="110"/>
        <end position="198"/>
    </location>
</feature>
<evidence type="ECO:0000259" key="1">
    <source>
        <dbReference type="Pfam" id="PF11741"/>
    </source>
</evidence>
<sequence length="199" mass="23394">MMLKQLCVLLLLGTLIAREDPFEPLMKSGSNMASHLGDEVPDYFRHVKITLPTTARVLTKITLTYKDLDASIHTKTIDVNQYIDWHYPFTFSQEGAILGPKENIYHIGNFDFWAHKNKLYLRTAAKIQRSFILTKPYRLVLDIDRGEESFDKRLMVGQKYVEQIALETHDNFYRFFIILDGQYQYKIDQKTNYLVVDLY</sequence>
<comment type="caution">
    <text evidence="2">The sequence shown here is derived from an EMBL/GenBank/DDBJ whole genome shotgun (WGS) entry which is preliminary data.</text>
</comment>
<dbReference type="Proteomes" id="UP000054093">
    <property type="component" value="Unassembled WGS sequence"/>
</dbReference>
<gene>
    <name evidence="2" type="ORF">HSUHS5_1059</name>
</gene>
<dbReference type="EMBL" id="ADHO01000219">
    <property type="protein sequence ID" value="EFX41600.1"/>
    <property type="molecule type" value="Genomic_DNA"/>
</dbReference>
<dbReference type="Pfam" id="PF11741">
    <property type="entry name" value="AMIN"/>
    <property type="match status" value="1"/>
</dbReference>
<evidence type="ECO:0000313" key="3">
    <source>
        <dbReference type="Proteomes" id="UP000054093"/>
    </source>
</evidence>
<dbReference type="InterPro" id="IPR021731">
    <property type="entry name" value="AMIN_dom"/>
</dbReference>
<proteinExistence type="predicted"/>
<evidence type="ECO:0000313" key="2">
    <source>
        <dbReference type="EMBL" id="EFX41600.1"/>
    </source>
</evidence>
<organism evidence="2 3">
    <name type="scientific">Helicobacter suis HS5</name>
    <dbReference type="NCBI Taxonomy" id="710394"/>
    <lineage>
        <taxon>Bacteria</taxon>
        <taxon>Pseudomonadati</taxon>
        <taxon>Campylobacterota</taxon>
        <taxon>Epsilonproteobacteria</taxon>
        <taxon>Campylobacterales</taxon>
        <taxon>Helicobacteraceae</taxon>
        <taxon>Helicobacter</taxon>
    </lineage>
</organism>
<name>E7G4Y3_9HELI</name>